<gene>
    <name evidence="1" type="ORF">HPBE_LOCUS5733</name>
</gene>
<dbReference type="WBParaSite" id="HPBE_0000573201-mRNA-1">
    <property type="protein sequence ID" value="HPBE_0000573201-mRNA-1"/>
    <property type="gene ID" value="HPBE_0000573201"/>
</dbReference>
<name>A0A183FGF6_HELPZ</name>
<accession>A0A3P8B1C1</accession>
<keyword evidence="2" id="KW-1185">Reference proteome</keyword>
<protein>
    <submittedName>
        <fullName evidence="3">FH2 domain-containing protein</fullName>
    </submittedName>
</protein>
<reference evidence="3" key="2">
    <citation type="submission" date="2019-09" db="UniProtKB">
        <authorList>
            <consortium name="WormBaseParasite"/>
        </authorList>
    </citation>
    <scope>IDENTIFICATION</scope>
</reference>
<dbReference type="Proteomes" id="UP000050761">
    <property type="component" value="Unassembled WGS sequence"/>
</dbReference>
<evidence type="ECO:0000313" key="3">
    <source>
        <dbReference type="WBParaSite" id="HPBE_0000573201-mRNA-1"/>
    </source>
</evidence>
<dbReference type="AlphaFoldDB" id="A0A183FGF6"/>
<organism evidence="2 3">
    <name type="scientific">Heligmosomoides polygyrus</name>
    <name type="common">Parasitic roundworm</name>
    <dbReference type="NCBI Taxonomy" id="6339"/>
    <lineage>
        <taxon>Eukaryota</taxon>
        <taxon>Metazoa</taxon>
        <taxon>Ecdysozoa</taxon>
        <taxon>Nematoda</taxon>
        <taxon>Chromadorea</taxon>
        <taxon>Rhabditida</taxon>
        <taxon>Rhabditina</taxon>
        <taxon>Rhabditomorpha</taxon>
        <taxon>Strongyloidea</taxon>
        <taxon>Heligmosomidae</taxon>
        <taxon>Heligmosomoides</taxon>
    </lineage>
</organism>
<proteinExistence type="predicted"/>
<evidence type="ECO:0000313" key="1">
    <source>
        <dbReference type="EMBL" id="VDO65642.1"/>
    </source>
</evidence>
<reference evidence="1 2" key="1">
    <citation type="submission" date="2018-11" db="EMBL/GenBank/DDBJ databases">
        <authorList>
            <consortium name="Pathogen Informatics"/>
        </authorList>
    </citation>
    <scope>NUCLEOTIDE SEQUENCE [LARGE SCALE GENOMIC DNA]</scope>
</reference>
<evidence type="ECO:0000313" key="2">
    <source>
        <dbReference type="Proteomes" id="UP000050761"/>
    </source>
</evidence>
<dbReference type="OrthoDB" id="5862305at2759"/>
<sequence length="93" mass="10813">MVPDTAREEMGRRVEEVLRLMDEHRTLLTTLISGMEKDLLKAKNDFRTGPCSTSVEQVNALFRRAFDTLTWSDKDKSEKRFAELQSKIEEQAH</sequence>
<accession>A0A183FGF6</accession>
<dbReference type="EMBL" id="UZAH01025530">
    <property type="protein sequence ID" value="VDO65642.1"/>
    <property type="molecule type" value="Genomic_DNA"/>
</dbReference>